<organism evidence="3 4">
    <name type="scientific">Plesiocystis pacifica SIR-1</name>
    <dbReference type="NCBI Taxonomy" id="391625"/>
    <lineage>
        <taxon>Bacteria</taxon>
        <taxon>Pseudomonadati</taxon>
        <taxon>Myxococcota</taxon>
        <taxon>Polyangia</taxon>
        <taxon>Nannocystales</taxon>
        <taxon>Nannocystaceae</taxon>
        <taxon>Plesiocystis</taxon>
    </lineage>
</organism>
<evidence type="ECO:0000313" key="3">
    <source>
        <dbReference type="EMBL" id="EDM76080.1"/>
    </source>
</evidence>
<evidence type="ECO:0000256" key="2">
    <source>
        <dbReference type="SAM" id="SignalP"/>
    </source>
</evidence>
<keyword evidence="3" id="KW-0449">Lipoprotein</keyword>
<reference evidence="3 4" key="1">
    <citation type="submission" date="2007-06" db="EMBL/GenBank/DDBJ databases">
        <authorList>
            <person name="Shimkets L."/>
            <person name="Ferriera S."/>
            <person name="Johnson J."/>
            <person name="Kravitz S."/>
            <person name="Beeson K."/>
            <person name="Sutton G."/>
            <person name="Rogers Y.-H."/>
            <person name="Friedman R."/>
            <person name="Frazier M."/>
            <person name="Venter J.C."/>
        </authorList>
    </citation>
    <scope>NUCLEOTIDE SEQUENCE [LARGE SCALE GENOMIC DNA]</scope>
    <source>
        <strain evidence="3 4">SIR-1</strain>
    </source>
</reference>
<accession>A6GDG8</accession>
<dbReference type="EMBL" id="ABCS01000073">
    <property type="protein sequence ID" value="EDM76080.1"/>
    <property type="molecule type" value="Genomic_DNA"/>
</dbReference>
<feature type="region of interest" description="Disordered" evidence="1">
    <location>
        <begin position="27"/>
        <end position="86"/>
    </location>
</feature>
<evidence type="ECO:0000313" key="4">
    <source>
        <dbReference type="Proteomes" id="UP000005801"/>
    </source>
</evidence>
<evidence type="ECO:0000256" key="1">
    <source>
        <dbReference type="SAM" id="MobiDB-lite"/>
    </source>
</evidence>
<dbReference type="AlphaFoldDB" id="A6GDG8"/>
<dbReference type="STRING" id="391625.PPSIR1_41399"/>
<feature type="signal peptide" evidence="2">
    <location>
        <begin position="1"/>
        <end position="20"/>
    </location>
</feature>
<proteinExistence type="predicted"/>
<sequence>MVMRSSPSPTRALVYSVALAALPACLGDNPDFVPRDTGADEAETDTDSTTTDTDTSTDTSSETNDDTTTAETTEETTGGEGCDNGEQDGDETDVDCGGSCAPCDNGGGCMEDTDCASLYCDEGTCAEASCEDGVQNQGEASVDCGGPCALCSGTFVAELDDYESGDANSPAAAMFDDGSFALSFNNSLDSLRVRWFDAEGAPVGLGENHAMSLTHDPPRHAPLVAAPLLDAPDRVQVVFSATAPDTLVQREFFLGYHAPGAEEPPSRVADEMTLSNGGDLMRAGSKTTTVWQADDQVWVRRWDDEIGEGTWTDINWFPAETDPANYTVLSSSIPCASAGPDGIDVVAWVRCSQLDESSCQVVARRIDDDWIDDAPRVLSEAAAFFADVAISRGVDGRTAAAWKQINGPDSLKAQARFLDSELNGRGPVFDLTPFQALSPDPDVEALSDGSFAFVWIDAGITGPRLQRLTAPDTPFVPDLAEEASWPGLDLPSDPALASADGHLVVVWTAIDGNDRQLQGQLFSF</sequence>
<gene>
    <name evidence="3" type="ORF">PPSIR1_41399</name>
</gene>
<keyword evidence="4" id="KW-1185">Reference proteome</keyword>
<dbReference type="Proteomes" id="UP000005801">
    <property type="component" value="Unassembled WGS sequence"/>
</dbReference>
<comment type="caution">
    <text evidence="3">The sequence shown here is derived from an EMBL/GenBank/DDBJ whole genome shotgun (WGS) entry which is preliminary data.</text>
</comment>
<dbReference type="eggNOG" id="COG1262">
    <property type="taxonomic scope" value="Bacteria"/>
</dbReference>
<keyword evidence="2" id="KW-0732">Signal</keyword>
<protein>
    <submittedName>
        <fullName evidence="3">Putative lipoprotein</fullName>
    </submittedName>
</protein>
<feature type="chain" id="PRO_5002693881" evidence="2">
    <location>
        <begin position="21"/>
        <end position="524"/>
    </location>
</feature>
<feature type="compositionally biased region" description="Low complexity" evidence="1">
    <location>
        <begin position="47"/>
        <end position="71"/>
    </location>
</feature>
<name>A6GDG8_9BACT</name>